<feature type="domain" description="Rhodanese" evidence="2">
    <location>
        <begin position="49"/>
        <end position="166"/>
    </location>
</feature>
<dbReference type="Pfam" id="PF00581">
    <property type="entry name" value="Rhodanese"/>
    <property type="match status" value="1"/>
</dbReference>
<gene>
    <name evidence="3" type="ORF">ACFQ2S_12775</name>
</gene>
<feature type="signal peptide" evidence="1">
    <location>
        <begin position="1"/>
        <end position="21"/>
    </location>
</feature>
<protein>
    <submittedName>
        <fullName evidence="3">Rhodanese-like domain-containing protein</fullName>
    </submittedName>
</protein>
<proteinExistence type="predicted"/>
<feature type="chain" id="PRO_5046400606" evidence="1">
    <location>
        <begin position="22"/>
        <end position="195"/>
    </location>
</feature>
<dbReference type="PANTHER" id="PTHR44086">
    <property type="entry name" value="THIOSULFATE SULFURTRANSFERASE RDL2, MITOCHONDRIAL-RELATED"/>
    <property type="match status" value="1"/>
</dbReference>
<dbReference type="InterPro" id="IPR001763">
    <property type="entry name" value="Rhodanese-like_dom"/>
</dbReference>
<dbReference type="EMBL" id="JBHTJT010000021">
    <property type="protein sequence ID" value="MFD0980526.1"/>
    <property type="molecule type" value="Genomic_DNA"/>
</dbReference>
<evidence type="ECO:0000313" key="3">
    <source>
        <dbReference type="EMBL" id="MFD0980526.1"/>
    </source>
</evidence>
<name>A0ABW3ISE4_9RHOB</name>
<dbReference type="PANTHER" id="PTHR44086:SF10">
    <property type="entry name" value="THIOSULFATE SULFURTRANSFERASE_RHODANESE-LIKE DOMAIN-CONTAINING PROTEIN 3"/>
    <property type="match status" value="1"/>
</dbReference>
<organism evidence="3 4">
    <name type="scientific">Tropicimonas aquimaris</name>
    <dbReference type="NCBI Taxonomy" id="914152"/>
    <lineage>
        <taxon>Bacteria</taxon>
        <taxon>Pseudomonadati</taxon>
        <taxon>Pseudomonadota</taxon>
        <taxon>Alphaproteobacteria</taxon>
        <taxon>Rhodobacterales</taxon>
        <taxon>Roseobacteraceae</taxon>
        <taxon>Tropicimonas</taxon>
    </lineage>
</organism>
<dbReference type="InterPro" id="IPR036873">
    <property type="entry name" value="Rhodanese-like_dom_sf"/>
</dbReference>
<dbReference type="SUPFAM" id="SSF52821">
    <property type="entry name" value="Rhodanese/Cell cycle control phosphatase"/>
    <property type="match status" value="1"/>
</dbReference>
<dbReference type="Proteomes" id="UP001597108">
    <property type="component" value="Unassembled WGS sequence"/>
</dbReference>
<dbReference type="RefSeq" id="WP_386074970.1">
    <property type="nucleotide sequence ID" value="NZ_JBHTJT010000021.1"/>
</dbReference>
<dbReference type="PROSITE" id="PS50206">
    <property type="entry name" value="RHODANESE_3"/>
    <property type="match status" value="1"/>
</dbReference>
<evidence type="ECO:0000259" key="2">
    <source>
        <dbReference type="PROSITE" id="PS50206"/>
    </source>
</evidence>
<dbReference type="Gene3D" id="3.40.250.10">
    <property type="entry name" value="Rhodanese-like domain"/>
    <property type="match status" value="1"/>
</dbReference>
<sequence>MRFSWIFPAALLVLLPAAAIAEDAQNVPANKQTKAGLYLTAVEAADMLKDESVILMDVRSRSELTFVGVPTRVNVHIPLMVMPEHASYNPDKQSYALESNTAFEFDFLDYAEAIEMEDERPIILICRSGSRSAKAADMIFDLGFSNVYTVIDGFEGDKASDGPERGHRVMNGWKNAGLGWGYEITPEQAYPGDQM</sequence>
<keyword evidence="1" id="KW-0732">Signal</keyword>
<evidence type="ECO:0000256" key="1">
    <source>
        <dbReference type="SAM" id="SignalP"/>
    </source>
</evidence>
<dbReference type="SMART" id="SM00450">
    <property type="entry name" value="RHOD"/>
    <property type="match status" value="1"/>
</dbReference>
<comment type="caution">
    <text evidence="3">The sequence shown here is derived from an EMBL/GenBank/DDBJ whole genome shotgun (WGS) entry which is preliminary data.</text>
</comment>
<reference evidence="4" key="1">
    <citation type="journal article" date="2019" name="Int. J. Syst. Evol. Microbiol.">
        <title>The Global Catalogue of Microorganisms (GCM) 10K type strain sequencing project: providing services to taxonomists for standard genome sequencing and annotation.</title>
        <authorList>
            <consortium name="The Broad Institute Genomics Platform"/>
            <consortium name="The Broad Institute Genome Sequencing Center for Infectious Disease"/>
            <person name="Wu L."/>
            <person name="Ma J."/>
        </authorList>
    </citation>
    <scope>NUCLEOTIDE SEQUENCE [LARGE SCALE GENOMIC DNA]</scope>
    <source>
        <strain evidence="4">CCUG 60524</strain>
    </source>
</reference>
<keyword evidence="4" id="KW-1185">Reference proteome</keyword>
<evidence type="ECO:0000313" key="4">
    <source>
        <dbReference type="Proteomes" id="UP001597108"/>
    </source>
</evidence>
<accession>A0ABW3ISE4</accession>